<evidence type="ECO:0000313" key="1">
    <source>
        <dbReference type="EMBL" id="MBW8639551.1"/>
    </source>
</evidence>
<gene>
    <name evidence="1" type="ORF">K1W69_20330</name>
</gene>
<reference evidence="1" key="1">
    <citation type="submission" date="2021-08" db="EMBL/GenBank/DDBJ databases">
        <title>Hoeflea bacterium WL0058 sp. nov., isolated from the sediment.</title>
        <authorList>
            <person name="Wang L."/>
            <person name="Zhang D."/>
        </authorList>
    </citation>
    <scope>NUCLEOTIDE SEQUENCE</scope>
    <source>
        <strain evidence="1">WL0058</strain>
    </source>
</reference>
<dbReference type="AlphaFoldDB" id="A0AAE2ZNQ5"/>
<name>A0AAE2ZNQ5_9HYPH</name>
<evidence type="ECO:0000313" key="2">
    <source>
        <dbReference type="Proteomes" id="UP001196509"/>
    </source>
</evidence>
<dbReference type="EMBL" id="JAICBX010000004">
    <property type="protein sequence ID" value="MBW8639551.1"/>
    <property type="molecule type" value="Genomic_DNA"/>
</dbReference>
<protein>
    <submittedName>
        <fullName evidence="1">Uncharacterized protein</fullName>
    </submittedName>
</protein>
<proteinExistence type="predicted"/>
<dbReference type="Proteomes" id="UP001196509">
    <property type="component" value="Unassembled WGS sequence"/>
</dbReference>
<comment type="caution">
    <text evidence="1">The sequence shown here is derived from an EMBL/GenBank/DDBJ whole genome shotgun (WGS) entry which is preliminary data.</text>
</comment>
<keyword evidence="2" id="KW-1185">Reference proteome</keyword>
<accession>A0AAE2ZNQ5</accession>
<dbReference type="RefSeq" id="WP_220230273.1">
    <property type="nucleotide sequence ID" value="NZ_JAICBX010000004.1"/>
</dbReference>
<sequence>MEHKMLSYFKILGLFLIAVLIASPAAAEFRKCTVKLMVSARDMPEKEVDGARFVAWGRSQNYASAAWNRVNDAAKACAQQLIARDTNSAPSACAANQTQLDNSAYYDVSGITGLQTTHVKTLLKQAICRHHPRPVSGKEDYYKTREVHGLYVTVRHTGPVGACKTQRVSGPNYVKIRCARSDAADTEAMWHLK</sequence>
<organism evidence="1 2">
    <name type="scientific">Flavimaribacter sediminis</name>
    <dbReference type="NCBI Taxonomy" id="2865987"/>
    <lineage>
        <taxon>Bacteria</taxon>
        <taxon>Pseudomonadati</taxon>
        <taxon>Pseudomonadota</taxon>
        <taxon>Alphaproteobacteria</taxon>
        <taxon>Hyphomicrobiales</taxon>
        <taxon>Rhizobiaceae</taxon>
        <taxon>Flavimaribacter</taxon>
    </lineage>
</organism>